<feature type="compositionally biased region" description="Basic and acidic residues" evidence="1">
    <location>
        <begin position="1"/>
        <end position="11"/>
    </location>
</feature>
<evidence type="ECO:0000256" key="1">
    <source>
        <dbReference type="SAM" id="MobiDB-lite"/>
    </source>
</evidence>
<feature type="domain" description="CHAT" evidence="2">
    <location>
        <begin position="504"/>
        <end position="815"/>
    </location>
</feature>
<dbReference type="InterPro" id="IPR024983">
    <property type="entry name" value="CHAT_dom"/>
</dbReference>
<evidence type="ECO:0000313" key="4">
    <source>
        <dbReference type="Proteomes" id="UP000250140"/>
    </source>
</evidence>
<accession>A0A8E2FBQ4</accession>
<feature type="region of interest" description="Disordered" evidence="1">
    <location>
        <begin position="1"/>
        <end position="31"/>
    </location>
</feature>
<organism evidence="3 4">
    <name type="scientific">Glonium stellatum</name>
    <dbReference type="NCBI Taxonomy" id="574774"/>
    <lineage>
        <taxon>Eukaryota</taxon>
        <taxon>Fungi</taxon>
        <taxon>Dikarya</taxon>
        <taxon>Ascomycota</taxon>
        <taxon>Pezizomycotina</taxon>
        <taxon>Dothideomycetes</taxon>
        <taxon>Pleosporomycetidae</taxon>
        <taxon>Gloniales</taxon>
        <taxon>Gloniaceae</taxon>
        <taxon>Glonium</taxon>
    </lineage>
</organism>
<name>A0A8E2FBQ4_9PEZI</name>
<gene>
    <name evidence="3" type="ORF">AOQ84DRAFT_385340</name>
</gene>
<dbReference type="AlphaFoldDB" id="A0A8E2FBQ4"/>
<reference evidence="3 4" key="1">
    <citation type="journal article" date="2016" name="Nat. Commun.">
        <title>Ectomycorrhizal ecology is imprinted in the genome of the dominant symbiotic fungus Cenococcum geophilum.</title>
        <authorList>
            <consortium name="DOE Joint Genome Institute"/>
            <person name="Peter M."/>
            <person name="Kohler A."/>
            <person name="Ohm R.A."/>
            <person name="Kuo A."/>
            <person name="Krutzmann J."/>
            <person name="Morin E."/>
            <person name="Arend M."/>
            <person name="Barry K.W."/>
            <person name="Binder M."/>
            <person name="Choi C."/>
            <person name="Clum A."/>
            <person name="Copeland A."/>
            <person name="Grisel N."/>
            <person name="Haridas S."/>
            <person name="Kipfer T."/>
            <person name="LaButti K."/>
            <person name="Lindquist E."/>
            <person name="Lipzen A."/>
            <person name="Maire R."/>
            <person name="Meier B."/>
            <person name="Mihaltcheva S."/>
            <person name="Molinier V."/>
            <person name="Murat C."/>
            <person name="Poggeler S."/>
            <person name="Quandt C.A."/>
            <person name="Sperisen C."/>
            <person name="Tritt A."/>
            <person name="Tisserant E."/>
            <person name="Crous P.W."/>
            <person name="Henrissat B."/>
            <person name="Nehls U."/>
            <person name="Egli S."/>
            <person name="Spatafora J.W."/>
            <person name="Grigoriev I.V."/>
            <person name="Martin F.M."/>
        </authorList>
    </citation>
    <scope>NUCLEOTIDE SEQUENCE [LARGE SCALE GENOMIC DNA]</scope>
    <source>
        <strain evidence="3 4">CBS 207.34</strain>
    </source>
</reference>
<dbReference type="Proteomes" id="UP000250140">
    <property type="component" value="Unassembled WGS sequence"/>
</dbReference>
<keyword evidence="4" id="KW-1185">Reference proteome</keyword>
<evidence type="ECO:0000313" key="3">
    <source>
        <dbReference type="EMBL" id="OCL13543.1"/>
    </source>
</evidence>
<dbReference type="OrthoDB" id="5040840at2759"/>
<dbReference type="Pfam" id="PF12770">
    <property type="entry name" value="CHAT"/>
    <property type="match status" value="1"/>
</dbReference>
<sequence>MISISDLDKPQETQCNSLIPPPAPKPFREATLPYDDTRGRILHIPISSNGNGHSSRKDMVLNVPGEIVFEAQNAFYDSLRRGNPDAGFQALEEGLEKLSTPGAYQDSLALLCGKIRILSDLERYDDARALLSRLTTGGRSCDILDEVAVADSDNPDKRFEENLIHAEDALDLSVKAKDWREAGIAAAEILKQDASHFTVESPMDRFKNCKKFLNLGSVQENLALNGDPAMATRRMEEALRKYSQGCSLTEVYRKHIDPPIARLTSFDHAVCANLFFSAARISIYLSKNLHHVVPKAFDCEPRLTAQDWKHQALEFLERGKSRALLESIIRNEIIIPPKQRELLEEIASAATYLIAARKRDSFNGNQTPVSGLRNSNSGETFIMNDDIWRRIRARMNWRRLILGALNPTLNSALPTRNHAELTVEMWAEIPQDTAFIEYGLASEASQGLVMLVITSQGVEEASWQPVSCLKVRQQIAALRELMDIRDDRTKNLPTEYRLGEADEIIQYLSEILVRPFESHVASKAKLVFIPSGDLAHVPWTMLMMRRTLGTIPAVTVVPSLSIWHRLHCPINNPSHPVISTPNISIISDSPRNEKGELRNIPFSRIEALHIARIHDKWPILADQNDRSAFEFQAKSAQILHLSAHGNFNHESPMLSSIHLFSGSLTVLDLSKLIIKSQLVVFSSCMSGFSRVFDSGSAFSFAHTLLGTGTHAFIGTLWRVDDAATLLVMMIFYEELQKGVSPAEALRTAQISIRSMSQHLLNRLVGKLTELMLNPGARKKVGDFVINPKFWIDRLRNQKLDKLQEARCWAAFVLTGYGYRPIYRSNNV</sequence>
<evidence type="ECO:0000259" key="2">
    <source>
        <dbReference type="Pfam" id="PF12770"/>
    </source>
</evidence>
<protein>
    <recommendedName>
        <fullName evidence="2">CHAT domain-containing protein</fullName>
    </recommendedName>
</protein>
<dbReference type="EMBL" id="KV748705">
    <property type="protein sequence ID" value="OCL13543.1"/>
    <property type="molecule type" value="Genomic_DNA"/>
</dbReference>
<proteinExistence type="predicted"/>